<evidence type="ECO:0000313" key="1">
    <source>
        <dbReference type="EMBL" id="SDD43150.1"/>
    </source>
</evidence>
<dbReference type="EMBL" id="LT629688">
    <property type="protein sequence ID" value="SDD43150.1"/>
    <property type="molecule type" value="Genomic_DNA"/>
</dbReference>
<evidence type="ECO:0000313" key="2">
    <source>
        <dbReference type="Proteomes" id="UP000198546"/>
    </source>
</evidence>
<proteinExistence type="predicted"/>
<organism evidence="1 2">
    <name type="scientific">Auraticoccus monumenti</name>
    <dbReference type="NCBI Taxonomy" id="675864"/>
    <lineage>
        <taxon>Bacteria</taxon>
        <taxon>Bacillati</taxon>
        <taxon>Actinomycetota</taxon>
        <taxon>Actinomycetes</taxon>
        <taxon>Propionibacteriales</taxon>
        <taxon>Propionibacteriaceae</taxon>
        <taxon>Auraticoccus</taxon>
    </lineage>
</organism>
<sequence length="101" mass="11874">MTRPLNDPLPETCGDVRGQAAGALRHRRAGEKACAPCAEAIRQYRREWRRNRQPAESRERYLQLARARNRAFKRLADAHKAEFQRLLLHEQRRELEKAATR</sequence>
<reference evidence="1 2" key="1">
    <citation type="submission" date="2016-10" db="EMBL/GenBank/DDBJ databases">
        <authorList>
            <person name="de Groot N.N."/>
        </authorList>
    </citation>
    <scope>NUCLEOTIDE SEQUENCE [LARGE SCALE GENOMIC DNA]</scope>
    <source>
        <strain evidence="1 2">MON 2.2</strain>
    </source>
</reference>
<dbReference type="RefSeq" id="WP_090591101.1">
    <property type="nucleotide sequence ID" value="NZ_LT629688.1"/>
</dbReference>
<dbReference type="Proteomes" id="UP000198546">
    <property type="component" value="Chromosome i"/>
</dbReference>
<dbReference type="AlphaFoldDB" id="A0A1G6UNZ8"/>
<dbReference type="STRING" id="675864.SAMN04489747_0934"/>
<keyword evidence="2" id="KW-1185">Reference proteome</keyword>
<gene>
    <name evidence="1" type="ORF">SAMN04489747_0934</name>
</gene>
<accession>A0A1G6UNZ8</accession>
<protein>
    <submittedName>
        <fullName evidence="1">Uncharacterized protein</fullName>
    </submittedName>
</protein>
<name>A0A1G6UNZ8_9ACTN</name>